<organism evidence="2 3">
    <name type="scientific">Ustilaginoidea virens</name>
    <name type="common">Rice false smut fungus</name>
    <name type="synonym">Villosiclava virens</name>
    <dbReference type="NCBI Taxonomy" id="1159556"/>
    <lineage>
        <taxon>Eukaryota</taxon>
        <taxon>Fungi</taxon>
        <taxon>Dikarya</taxon>
        <taxon>Ascomycota</taxon>
        <taxon>Pezizomycotina</taxon>
        <taxon>Sordariomycetes</taxon>
        <taxon>Hypocreomycetidae</taxon>
        <taxon>Hypocreales</taxon>
        <taxon>Clavicipitaceae</taxon>
        <taxon>Ustilaginoidea</taxon>
    </lineage>
</organism>
<feature type="region of interest" description="Disordered" evidence="1">
    <location>
        <begin position="37"/>
        <end position="113"/>
    </location>
</feature>
<name>A0A8E5HU39_USTVR</name>
<sequence length="225" mass="25201">MLDKLYDIARQPYHQATCPFGLLIRELVFPKLLKRTQRQPQLHSATRRQEPKKKNSSPPSLFLDTAHPPCASHPSPSCCSEQRLLSRSPTPSTTATATSSPPGPRMRTPPNEMYAVRTGSNTAAANAGGVTTDAAPQVQTRQNKRSRSELAIWGRWYCEARSEAVPSRAPGWDRTRKTGCMDVGRRGRWTAAVVKHPTEYYSSIACTVCEEIMTINLIRRRVKKR</sequence>
<reference evidence="2" key="1">
    <citation type="submission" date="2020-03" db="EMBL/GenBank/DDBJ databases">
        <title>A mixture of massive structural variations and highly conserved coding sequences in Ustilaginoidea virens genome.</title>
        <authorList>
            <person name="Zhang K."/>
            <person name="Zhao Z."/>
            <person name="Zhang Z."/>
            <person name="Li Y."/>
            <person name="Hsiang T."/>
            <person name="Sun W."/>
        </authorList>
    </citation>
    <scope>NUCLEOTIDE SEQUENCE</scope>
    <source>
        <strain evidence="2">UV-8b</strain>
    </source>
</reference>
<proteinExistence type="predicted"/>
<evidence type="ECO:0000313" key="2">
    <source>
        <dbReference type="EMBL" id="QUC21579.1"/>
    </source>
</evidence>
<gene>
    <name evidence="2" type="ORF">UV8b_05822</name>
</gene>
<dbReference type="EMBL" id="CP072756">
    <property type="protein sequence ID" value="QUC21579.1"/>
    <property type="molecule type" value="Genomic_DNA"/>
</dbReference>
<protein>
    <submittedName>
        <fullName evidence="2">Uncharacterized protein</fullName>
    </submittedName>
</protein>
<accession>A0A8E5HU39</accession>
<dbReference type="Proteomes" id="UP000027002">
    <property type="component" value="Chromosome 4"/>
</dbReference>
<feature type="compositionally biased region" description="Low complexity" evidence="1">
    <location>
        <begin position="66"/>
        <end position="100"/>
    </location>
</feature>
<keyword evidence="3" id="KW-1185">Reference proteome</keyword>
<evidence type="ECO:0000256" key="1">
    <source>
        <dbReference type="SAM" id="MobiDB-lite"/>
    </source>
</evidence>
<evidence type="ECO:0000313" key="3">
    <source>
        <dbReference type="Proteomes" id="UP000027002"/>
    </source>
</evidence>
<dbReference type="AlphaFoldDB" id="A0A8E5HU39"/>
<dbReference type="KEGG" id="uvi:66066599"/>
<dbReference type="GeneID" id="66066599"/>
<dbReference type="RefSeq" id="XP_042999252.1">
    <property type="nucleotide sequence ID" value="XM_043143319.1"/>
</dbReference>